<sequence length="87" mass="9344">MAQGHEIVHFVGGQRCDEVNAGVPGKISARGLLHHRRQVDRIDQLGIGESIGNPAQGGHDVFHGPAVVFPPVAGDEDHFFALVIQFL</sequence>
<gene>
    <name evidence="1" type="ORF">SDC9_68297</name>
</gene>
<dbReference type="AlphaFoldDB" id="A0A644Y142"/>
<accession>A0A644Y142</accession>
<dbReference type="EMBL" id="VSSQ01003680">
    <property type="protein sequence ID" value="MPM21847.1"/>
    <property type="molecule type" value="Genomic_DNA"/>
</dbReference>
<name>A0A644Y142_9ZZZZ</name>
<protein>
    <submittedName>
        <fullName evidence="1">Uncharacterized protein</fullName>
    </submittedName>
</protein>
<comment type="caution">
    <text evidence="1">The sequence shown here is derived from an EMBL/GenBank/DDBJ whole genome shotgun (WGS) entry which is preliminary data.</text>
</comment>
<organism evidence="1">
    <name type="scientific">bioreactor metagenome</name>
    <dbReference type="NCBI Taxonomy" id="1076179"/>
    <lineage>
        <taxon>unclassified sequences</taxon>
        <taxon>metagenomes</taxon>
        <taxon>ecological metagenomes</taxon>
    </lineage>
</organism>
<reference evidence="1" key="1">
    <citation type="submission" date="2019-08" db="EMBL/GenBank/DDBJ databases">
        <authorList>
            <person name="Kucharzyk K."/>
            <person name="Murdoch R.W."/>
            <person name="Higgins S."/>
            <person name="Loffler F."/>
        </authorList>
    </citation>
    <scope>NUCLEOTIDE SEQUENCE</scope>
</reference>
<proteinExistence type="predicted"/>
<evidence type="ECO:0000313" key="1">
    <source>
        <dbReference type="EMBL" id="MPM21847.1"/>
    </source>
</evidence>